<name>A0A2T2X997_9FIRM</name>
<evidence type="ECO:0000313" key="1">
    <source>
        <dbReference type="EMBL" id="PSR31091.1"/>
    </source>
</evidence>
<sequence length="139" mass="16382">MLMRTRRRMTLPPNKRKNQRLHALATAYARQKDAYLVELAKAKNGVLWRLHRADKRAFARRFSFHQLPAHIEDQCVFDACDTMIRWVESAKALDQWKAQIFRHFPSTEDAVQRHAYFRLIQQYDQIAEVLMGHHPAGVG</sequence>
<protein>
    <recommendedName>
        <fullName evidence="3">Transposase</fullName>
    </recommendedName>
</protein>
<comment type="caution">
    <text evidence="1">The sequence shown here is derived from an EMBL/GenBank/DDBJ whole genome shotgun (WGS) entry which is preliminary data.</text>
</comment>
<accession>A0A2T2X997</accession>
<gene>
    <name evidence="1" type="ORF">C7B43_03040</name>
</gene>
<proteinExistence type="predicted"/>
<evidence type="ECO:0000313" key="2">
    <source>
        <dbReference type="Proteomes" id="UP000242699"/>
    </source>
</evidence>
<organism evidence="1 2">
    <name type="scientific">Sulfobacillus benefaciens</name>
    <dbReference type="NCBI Taxonomy" id="453960"/>
    <lineage>
        <taxon>Bacteria</taxon>
        <taxon>Bacillati</taxon>
        <taxon>Bacillota</taxon>
        <taxon>Clostridia</taxon>
        <taxon>Eubacteriales</taxon>
        <taxon>Clostridiales Family XVII. Incertae Sedis</taxon>
        <taxon>Sulfobacillus</taxon>
    </lineage>
</organism>
<dbReference type="EMBL" id="PXYT01000004">
    <property type="protein sequence ID" value="PSR31091.1"/>
    <property type="molecule type" value="Genomic_DNA"/>
</dbReference>
<dbReference type="Proteomes" id="UP000242699">
    <property type="component" value="Unassembled WGS sequence"/>
</dbReference>
<reference evidence="1 2" key="1">
    <citation type="journal article" date="2014" name="BMC Genomics">
        <title>Comparison of environmental and isolate Sulfobacillus genomes reveals diverse carbon, sulfur, nitrogen, and hydrogen metabolisms.</title>
        <authorList>
            <person name="Justice N.B."/>
            <person name="Norman A."/>
            <person name="Brown C.T."/>
            <person name="Singh A."/>
            <person name="Thomas B.C."/>
            <person name="Banfield J.F."/>
        </authorList>
    </citation>
    <scope>NUCLEOTIDE SEQUENCE [LARGE SCALE GENOMIC DNA]</scope>
    <source>
        <strain evidence="1">AMDSBA1</strain>
    </source>
</reference>
<evidence type="ECO:0008006" key="3">
    <source>
        <dbReference type="Google" id="ProtNLM"/>
    </source>
</evidence>
<dbReference type="AlphaFoldDB" id="A0A2T2X997"/>